<evidence type="ECO:0000259" key="2">
    <source>
        <dbReference type="Pfam" id="PF24923"/>
    </source>
</evidence>
<evidence type="ECO:0000256" key="1">
    <source>
        <dbReference type="SAM" id="MobiDB-lite"/>
    </source>
</evidence>
<dbReference type="InterPro" id="IPR056855">
    <property type="entry name" value="ATP-grasp_IQCH"/>
</dbReference>
<organism evidence="3 4">
    <name type="scientific">Clavelina lepadiformis</name>
    <name type="common">Light-bulb sea squirt</name>
    <name type="synonym">Ascidia lepadiformis</name>
    <dbReference type="NCBI Taxonomy" id="159417"/>
    <lineage>
        <taxon>Eukaryota</taxon>
        <taxon>Metazoa</taxon>
        <taxon>Chordata</taxon>
        <taxon>Tunicata</taxon>
        <taxon>Ascidiacea</taxon>
        <taxon>Aplousobranchia</taxon>
        <taxon>Clavelinidae</taxon>
        <taxon>Clavelina</taxon>
    </lineage>
</organism>
<dbReference type="Pfam" id="PF24923">
    <property type="entry name" value="ATP-grasp_IQCH"/>
    <property type="match status" value="1"/>
</dbReference>
<evidence type="ECO:0000313" key="3">
    <source>
        <dbReference type="EMBL" id="CAK8693849.1"/>
    </source>
</evidence>
<comment type="caution">
    <text evidence="3">The sequence shown here is derived from an EMBL/GenBank/DDBJ whole genome shotgun (WGS) entry which is preliminary data.</text>
</comment>
<proteinExistence type="predicted"/>
<dbReference type="InterPro" id="IPR038752">
    <property type="entry name" value="IQCH"/>
</dbReference>
<evidence type="ECO:0000313" key="4">
    <source>
        <dbReference type="Proteomes" id="UP001642483"/>
    </source>
</evidence>
<protein>
    <recommendedName>
        <fullName evidence="2">IQCH-like ATP-grasp domain-containing protein</fullName>
    </recommendedName>
</protein>
<dbReference type="PANTHER" id="PTHR14465">
    <property type="entry name" value="IQ DOMAIN-CONTAINING PROTEIN H"/>
    <property type="match status" value="1"/>
</dbReference>
<name>A0ABP0GQ12_CLALP</name>
<dbReference type="PROSITE" id="PS50096">
    <property type="entry name" value="IQ"/>
    <property type="match status" value="1"/>
</dbReference>
<dbReference type="Proteomes" id="UP001642483">
    <property type="component" value="Unassembled WGS sequence"/>
</dbReference>
<reference evidence="3 4" key="1">
    <citation type="submission" date="2024-02" db="EMBL/GenBank/DDBJ databases">
        <authorList>
            <person name="Daric V."/>
            <person name="Darras S."/>
        </authorList>
    </citation>
    <scope>NUCLEOTIDE SEQUENCE [LARGE SCALE GENOMIC DNA]</scope>
</reference>
<dbReference type="PANTHER" id="PTHR14465:SF0">
    <property type="entry name" value="IQ DOMAIN-CONTAINING PROTEIN H"/>
    <property type="match status" value="1"/>
</dbReference>
<feature type="compositionally biased region" description="Polar residues" evidence="1">
    <location>
        <begin position="266"/>
        <end position="293"/>
    </location>
</feature>
<keyword evidence="4" id="KW-1185">Reference proteome</keyword>
<sequence length="1098" mass="123422">MKMADVQRRPENVGRILIQVQENLEQLKEQMTKLSPANQLDLRTLDDALSKTQEGIKKNTEYVVNVMNNEVIMLPTVDESSRRGFRSHVPHEPVGGMTERPVLHSSVYHDSPGENFHRNLTMKSILNPENTSNRSALHRNYGFALPAIKPPRQTKMMSQTVARGSTIEPLSVLPKANRVDPSLAPPSILEKDARKGILSLIERGLIPPAAELTLDPSPVHNKRVTLHHPDSALRKQLLSESSARGEGSHYMASVKLDLLHDERPSEGSQRLGTSDEIQSTIPPSTAYSQGTKSPQLRSVLIHSPTSQSKSAVGKSPLPLTLFDAPLQPLPPPATPAQKEEERHQVVAASKGYSFFVRSGIPPPSGDPEYTAFHQRYLLQWGPIVSTQALLLKLLREYSIPTAMVVGDRLADLASHYELEISPSRDELLSVLDNVDEVTKMINSPGRRFLTQDGKHIAATKIQATWRRHRDRQVYLQYRKQRWAAGVIAISWIMHVRMTRMRRQLREVRRKYLMNFRTRSKSLALEWERMSRSRHVVVHVPSLGHPPHLRSRLPGFNRKQNVQMARLCDLKDPNIDVIYISPVEVLEELKQYYCKLLGLRSAVEAGDPEELGDLSERFTFVVPEAIDKFPTHHMCLASLLKYSPAALNRIKNLIAGRDAYYLPGVMHKDDVAVADALGIPVLGCEPEICHLYSSKSGSRRVFAAAGVSAPPGEHDVYSAQQLHESLARLICDQPHVKRWLLKADVGFQGRYIAYLDVDKHLPCYRWMVRESMRYGDKWEKKWAQDAAYTKVLCELPEALDHFATPADLDTFSTWESFLDLFLSQGGIIDACPPSDSITCISVAMVIEPTGAVQMTSCGDQIHAGNTLKCWGLSCPQASVDPSILEESCRKIGEACRVRGVMGHFTIDYVTFIDPKSLEQRLWATDLTLAYSDQMAMTQLMLFVTRGELDAARCLMRVPPPIKAKEGRFRKRDDNKDKQPPPNLNRYYVMSTHLMHSNMAVVHYSVFFQMCRAHGIGFDIKERQGTVFTLIDSSKREELGMLTIEDDLPGALAAFARNLSTIHQEISAPNMQGRSNFKAAVDDIESILSTTAQNEKDETL</sequence>
<dbReference type="CDD" id="cd23767">
    <property type="entry name" value="IQCD"/>
    <property type="match status" value="1"/>
</dbReference>
<accession>A0ABP0GQ12</accession>
<dbReference type="EMBL" id="CAWYQH010000141">
    <property type="protein sequence ID" value="CAK8693849.1"/>
    <property type="molecule type" value="Genomic_DNA"/>
</dbReference>
<feature type="region of interest" description="Disordered" evidence="1">
    <location>
        <begin position="264"/>
        <end position="293"/>
    </location>
</feature>
<gene>
    <name evidence="3" type="ORF">CVLEPA_LOCUS27140</name>
</gene>
<feature type="domain" description="IQCH-like ATP-grasp" evidence="2">
    <location>
        <begin position="685"/>
        <end position="949"/>
    </location>
</feature>